<reference evidence="1" key="1">
    <citation type="submission" date="2018-04" db="EMBL/GenBank/DDBJ databases">
        <title>Transcriptome assembly of Sipha flava.</title>
        <authorList>
            <person name="Scully E.D."/>
            <person name="Geib S.M."/>
            <person name="Palmer N.A."/>
            <person name="Koch K."/>
            <person name="Bradshaw J."/>
            <person name="Heng-Moss T."/>
            <person name="Sarath G."/>
        </authorList>
    </citation>
    <scope>NUCLEOTIDE SEQUENCE</scope>
</reference>
<gene>
    <name evidence="1" type="ORF">g.99250</name>
</gene>
<sequence>MFSFGRHCLHLGQIVITIFDMHTIIIDNNTTMICINYGVQNGAARIPALEAAAECVDRLTGRKKMKKKKKKTVVRTLRIPTANGHADLVAFSVMFVQNPEVEERNPARLISCTTSARTADIIHNARGADRFHDSFKRERNRNTTIVHEL</sequence>
<accession>A0A2S2Q4T0</accession>
<organism evidence="1">
    <name type="scientific">Sipha flava</name>
    <name type="common">yellow sugarcane aphid</name>
    <dbReference type="NCBI Taxonomy" id="143950"/>
    <lineage>
        <taxon>Eukaryota</taxon>
        <taxon>Metazoa</taxon>
        <taxon>Ecdysozoa</taxon>
        <taxon>Arthropoda</taxon>
        <taxon>Hexapoda</taxon>
        <taxon>Insecta</taxon>
        <taxon>Pterygota</taxon>
        <taxon>Neoptera</taxon>
        <taxon>Paraneoptera</taxon>
        <taxon>Hemiptera</taxon>
        <taxon>Sternorrhyncha</taxon>
        <taxon>Aphidomorpha</taxon>
        <taxon>Aphidoidea</taxon>
        <taxon>Aphididae</taxon>
        <taxon>Sipha</taxon>
    </lineage>
</organism>
<dbReference type="AlphaFoldDB" id="A0A2S2Q4T0"/>
<dbReference type="EMBL" id="GGMS01003523">
    <property type="protein sequence ID" value="MBY72726.1"/>
    <property type="molecule type" value="Transcribed_RNA"/>
</dbReference>
<name>A0A2S2Q4T0_9HEMI</name>
<evidence type="ECO:0000313" key="1">
    <source>
        <dbReference type="EMBL" id="MBY72726.1"/>
    </source>
</evidence>
<proteinExistence type="predicted"/>
<protein>
    <submittedName>
        <fullName evidence="1">Uncharacterized protein</fullName>
    </submittedName>
</protein>